<dbReference type="PROSITE" id="PS51740">
    <property type="entry name" value="SPOVT_ABRB"/>
    <property type="match status" value="1"/>
</dbReference>
<dbReference type="STRING" id="1045855.DSC_07235"/>
<sequence>MVIPAALRKALHLKPGDRLIARQEGERLVLERREAIEKRLQDRFRHIPKEISLVDELIAERRAEAAKEAAEGGDAGP</sequence>
<keyword evidence="4" id="KW-1185">Reference proteome</keyword>
<dbReference type="SUPFAM" id="SSF89447">
    <property type="entry name" value="AbrB/MazE/MraZ-like"/>
    <property type="match status" value="1"/>
</dbReference>
<dbReference type="GO" id="GO:0003677">
    <property type="term" value="F:DNA binding"/>
    <property type="evidence" value="ECO:0007669"/>
    <property type="project" value="UniProtKB-UniRule"/>
</dbReference>
<name>G7UT33_PSEUP</name>
<dbReference type="KEGG" id="psd:DSC_07235"/>
<dbReference type="Pfam" id="PF04014">
    <property type="entry name" value="MazE_antitoxin"/>
    <property type="match status" value="1"/>
</dbReference>
<proteinExistence type="predicted"/>
<gene>
    <name evidence="3" type="ordered locus">DSC_07235</name>
</gene>
<dbReference type="HOGENOM" id="CLU_158484_10_2_6"/>
<evidence type="ECO:0000313" key="4">
    <source>
        <dbReference type="Proteomes" id="UP000005870"/>
    </source>
</evidence>
<dbReference type="Gene3D" id="2.10.260.10">
    <property type="match status" value="1"/>
</dbReference>
<dbReference type="InterPro" id="IPR037914">
    <property type="entry name" value="SpoVT-AbrB_sf"/>
</dbReference>
<dbReference type="Proteomes" id="UP000005870">
    <property type="component" value="Chromosome"/>
</dbReference>
<accession>G7UT33</accession>
<protein>
    <submittedName>
        <fullName evidence="3">AbrB family transcriptional regulator</fullName>
    </submittedName>
</protein>
<dbReference type="AlphaFoldDB" id="G7UT33"/>
<dbReference type="EMBL" id="CP003093">
    <property type="protein sequence ID" value="AER56098.1"/>
    <property type="molecule type" value="Genomic_DNA"/>
</dbReference>
<evidence type="ECO:0000259" key="2">
    <source>
        <dbReference type="PROSITE" id="PS51740"/>
    </source>
</evidence>
<evidence type="ECO:0000256" key="1">
    <source>
        <dbReference type="PROSITE-ProRule" id="PRU01076"/>
    </source>
</evidence>
<dbReference type="eggNOG" id="COG2002">
    <property type="taxonomic scope" value="Bacteria"/>
</dbReference>
<dbReference type="InterPro" id="IPR007159">
    <property type="entry name" value="SpoVT-AbrB_dom"/>
</dbReference>
<organism evidence="3 4">
    <name type="scientific">Pseudoxanthomonas spadix (strain BD-a59)</name>
    <dbReference type="NCBI Taxonomy" id="1045855"/>
    <lineage>
        <taxon>Bacteria</taxon>
        <taxon>Pseudomonadati</taxon>
        <taxon>Pseudomonadota</taxon>
        <taxon>Gammaproteobacteria</taxon>
        <taxon>Lysobacterales</taxon>
        <taxon>Lysobacteraceae</taxon>
        <taxon>Pseudoxanthomonas</taxon>
    </lineage>
</organism>
<reference evidence="3 4" key="1">
    <citation type="journal article" date="2012" name="J. Bacteriol.">
        <title>Complete Genome Sequence of the BTEX-Degrading Bacterium Pseudoxanthomonas spadix BD-a59.</title>
        <authorList>
            <person name="Lee S.H."/>
            <person name="Jin H.M."/>
            <person name="Lee H.J."/>
            <person name="Kim J.M."/>
            <person name="Jeon C.O."/>
        </authorList>
    </citation>
    <scope>NUCLEOTIDE SEQUENCE [LARGE SCALE GENOMIC DNA]</scope>
    <source>
        <strain evidence="3 4">BD-a59</strain>
    </source>
</reference>
<feature type="domain" description="SpoVT-AbrB" evidence="2">
    <location>
        <begin position="1"/>
        <end position="35"/>
    </location>
</feature>
<evidence type="ECO:0000313" key="3">
    <source>
        <dbReference type="EMBL" id="AER56098.1"/>
    </source>
</evidence>
<keyword evidence="1" id="KW-0238">DNA-binding</keyword>